<protein>
    <recommendedName>
        <fullName evidence="3">Type II toxin-antitoxin system VapB family antitoxin</fullName>
    </recommendedName>
</protein>
<evidence type="ECO:0008006" key="3">
    <source>
        <dbReference type="Google" id="ProtNLM"/>
    </source>
</evidence>
<name>A0A7W6A274_9CAUL</name>
<evidence type="ECO:0000313" key="1">
    <source>
        <dbReference type="EMBL" id="MBB3871893.1"/>
    </source>
</evidence>
<dbReference type="RefSeq" id="WP_183196024.1">
    <property type="nucleotide sequence ID" value="NZ_JACIDA010000001.1"/>
</dbReference>
<dbReference type="Proteomes" id="UP000532936">
    <property type="component" value="Unassembled WGS sequence"/>
</dbReference>
<dbReference type="InterPro" id="IPR011660">
    <property type="entry name" value="VapB-like"/>
</dbReference>
<evidence type="ECO:0000313" key="2">
    <source>
        <dbReference type="Proteomes" id="UP000532936"/>
    </source>
</evidence>
<proteinExistence type="predicted"/>
<dbReference type="EMBL" id="JACIDA010000001">
    <property type="protein sequence ID" value="MBB3871893.1"/>
    <property type="molecule type" value="Genomic_DNA"/>
</dbReference>
<comment type="caution">
    <text evidence="1">The sequence shown here is derived from an EMBL/GenBank/DDBJ whole genome shotgun (WGS) entry which is preliminary data.</text>
</comment>
<dbReference type="Pfam" id="PF07704">
    <property type="entry name" value="PSK_trans_fac"/>
    <property type="match status" value="1"/>
</dbReference>
<gene>
    <name evidence="1" type="ORF">GGR11_001407</name>
</gene>
<accession>A0A7W6A274</accession>
<reference evidence="1 2" key="1">
    <citation type="submission" date="2020-08" db="EMBL/GenBank/DDBJ databases">
        <title>Genomic Encyclopedia of Type Strains, Phase IV (KMG-IV): sequencing the most valuable type-strain genomes for metagenomic binning, comparative biology and taxonomic classification.</title>
        <authorList>
            <person name="Goeker M."/>
        </authorList>
    </citation>
    <scope>NUCLEOTIDE SEQUENCE [LARGE SCALE GENOMIC DNA]</scope>
    <source>
        <strain evidence="1 2">DSM 14878</strain>
    </source>
</reference>
<organism evidence="1 2">
    <name type="scientific">Brevundimonas mediterranea</name>
    <dbReference type="NCBI Taxonomy" id="74329"/>
    <lineage>
        <taxon>Bacteria</taxon>
        <taxon>Pseudomonadati</taxon>
        <taxon>Pseudomonadota</taxon>
        <taxon>Alphaproteobacteria</taxon>
        <taxon>Caulobacterales</taxon>
        <taxon>Caulobacteraceae</taxon>
        <taxon>Brevundimonas</taxon>
    </lineage>
</organism>
<sequence length="86" mass="9629">MGLSIKRAETERKARAVAERLGVSLTEAIDIALDKTWKELTAEEAAAERASKREALFAYLRTLPPGDGRSLKEIDDEMYDEHGLPR</sequence>
<dbReference type="AlphaFoldDB" id="A0A7W6A274"/>